<name>A0A5J6N2B3_9PROT</name>
<evidence type="ECO:0000259" key="1">
    <source>
        <dbReference type="SMART" id="SM00226"/>
    </source>
</evidence>
<gene>
    <name evidence="2" type="ORF">FRZ61_35960</name>
</gene>
<feature type="domain" description="Phosphotyrosine protein phosphatase I" evidence="1">
    <location>
        <begin position="2"/>
        <end position="108"/>
    </location>
</feature>
<dbReference type="InterPro" id="IPR016919">
    <property type="entry name" value="UCP029416_PTP"/>
</dbReference>
<reference evidence="2 3" key="1">
    <citation type="submission" date="2019-08" db="EMBL/GenBank/DDBJ databases">
        <title>Hyperibacter terrae gen. nov., sp. nov. and Hyperibacter viscosus sp. nov., two new members in the family Rhodospirillaceae isolated from the rhizosphere of Hypericum perforatum.</title>
        <authorList>
            <person name="Noviana Z."/>
        </authorList>
    </citation>
    <scope>NUCLEOTIDE SEQUENCE [LARGE SCALE GENOMIC DNA]</scope>
    <source>
        <strain evidence="2 3">R5959</strain>
    </source>
</reference>
<dbReference type="InterPro" id="IPR036196">
    <property type="entry name" value="Ptyr_pPase_sf"/>
</dbReference>
<proteinExistence type="predicted"/>
<accession>A0A5J6N2B3</accession>
<keyword evidence="3" id="KW-1185">Reference proteome</keyword>
<dbReference type="SUPFAM" id="SSF52788">
    <property type="entry name" value="Phosphotyrosine protein phosphatases I"/>
    <property type="match status" value="1"/>
</dbReference>
<organism evidence="2 3">
    <name type="scientific">Hypericibacter adhaerens</name>
    <dbReference type="NCBI Taxonomy" id="2602016"/>
    <lineage>
        <taxon>Bacteria</taxon>
        <taxon>Pseudomonadati</taxon>
        <taxon>Pseudomonadota</taxon>
        <taxon>Alphaproteobacteria</taxon>
        <taxon>Rhodospirillales</taxon>
        <taxon>Dongiaceae</taxon>
        <taxon>Hypericibacter</taxon>
    </lineage>
</organism>
<evidence type="ECO:0000313" key="3">
    <source>
        <dbReference type="Proteomes" id="UP000325797"/>
    </source>
</evidence>
<dbReference type="Gene3D" id="3.40.50.2300">
    <property type="match status" value="1"/>
</dbReference>
<dbReference type="EMBL" id="CP042582">
    <property type="protein sequence ID" value="QEX23657.1"/>
    <property type="molecule type" value="Genomic_DNA"/>
</dbReference>
<sequence>MTRLLFVCGRNRWRSPTAEAVFARYEGIETQSAGVGKDAETPVSAEAIEWADLILVMEPGHKEKLTRDFGALLRSKRVVVLGIPDEYRFMQPELIALLEERVGRILGLPDAR</sequence>
<evidence type="ECO:0000313" key="2">
    <source>
        <dbReference type="EMBL" id="QEX23657.1"/>
    </source>
</evidence>
<dbReference type="InterPro" id="IPR023485">
    <property type="entry name" value="Ptyr_pPase"/>
</dbReference>
<dbReference type="KEGG" id="hadh:FRZ61_35960"/>
<dbReference type="AlphaFoldDB" id="A0A5J6N2B3"/>
<dbReference type="RefSeq" id="WP_151119010.1">
    <property type="nucleotide sequence ID" value="NZ_CP042582.1"/>
</dbReference>
<dbReference type="SMART" id="SM00226">
    <property type="entry name" value="LMWPc"/>
    <property type="match status" value="1"/>
</dbReference>
<dbReference type="Proteomes" id="UP000325797">
    <property type="component" value="Chromosome"/>
</dbReference>
<protein>
    <recommendedName>
        <fullName evidence="1">Phosphotyrosine protein phosphatase I domain-containing protein</fullName>
    </recommendedName>
</protein>
<dbReference type="OrthoDB" id="7210484at2"/>
<dbReference type="PIRSF" id="PIRSF029416">
    <property type="entry name" value="UCP029416_PTP"/>
    <property type="match status" value="1"/>
</dbReference>